<proteinExistence type="predicted"/>
<feature type="non-terminal residue" evidence="3">
    <location>
        <position position="117"/>
    </location>
</feature>
<evidence type="ECO:0000256" key="1">
    <source>
        <dbReference type="SAM" id="MobiDB-lite"/>
    </source>
</evidence>
<dbReference type="EMBL" id="CAUYUJ010009871">
    <property type="protein sequence ID" value="CAK0827882.1"/>
    <property type="molecule type" value="Genomic_DNA"/>
</dbReference>
<feature type="non-terminal residue" evidence="3">
    <location>
        <position position="1"/>
    </location>
</feature>
<protein>
    <submittedName>
        <fullName evidence="3">Uncharacterized protein</fullName>
    </submittedName>
</protein>
<evidence type="ECO:0000313" key="4">
    <source>
        <dbReference type="Proteomes" id="UP001189429"/>
    </source>
</evidence>
<dbReference type="Proteomes" id="UP001189429">
    <property type="component" value="Unassembled WGS sequence"/>
</dbReference>
<keyword evidence="2" id="KW-1133">Transmembrane helix</keyword>
<keyword evidence="2" id="KW-0812">Transmembrane</keyword>
<reference evidence="3" key="1">
    <citation type="submission" date="2023-10" db="EMBL/GenBank/DDBJ databases">
        <authorList>
            <person name="Chen Y."/>
            <person name="Shah S."/>
            <person name="Dougan E. K."/>
            <person name="Thang M."/>
            <person name="Chan C."/>
        </authorList>
    </citation>
    <scope>NUCLEOTIDE SEQUENCE [LARGE SCALE GENOMIC DNA]</scope>
</reference>
<feature type="transmembrane region" description="Helical" evidence="2">
    <location>
        <begin position="69"/>
        <end position="86"/>
    </location>
</feature>
<keyword evidence="4" id="KW-1185">Reference proteome</keyword>
<keyword evidence="2" id="KW-0472">Membrane</keyword>
<gene>
    <name evidence="3" type="ORF">PCOR1329_LOCUS27296</name>
</gene>
<evidence type="ECO:0000313" key="3">
    <source>
        <dbReference type="EMBL" id="CAK0827882.1"/>
    </source>
</evidence>
<sequence length="117" mass="11760">PAAAGRPPARAAGGDAAAAAAAKGSAALSAKGGPAGAGALLSLRPPLGRHEDPGSPSPVAEELRLFDEFFLVYWGVVGVVVGIWYCRHTWWSQSRDGRSSGDLGATSPSRPVPAATA</sequence>
<evidence type="ECO:0000256" key="2">
    <source>
        <dbReference type="SAM" id="Phobius"/>
    </source>
</evidence>
<accession>A0ABN9S9E7</accession>
<feature type="region of interest" description="Disordered" evidence="1">
    <location>
        <begin position="93"/>
        <end position="117"/>
    </location>
</feature>
<comment type="caution">
    <text evidence="3">The sequence shown here is derived from an EMBL/GenBank/DDBJ whole genome shotgun (WGS) entry which is preliminary data.</text>
</comment>
<name>A0ABN9S9E7_9DINO</name>
<organism evidence="3 4">
    <name type="scientific">Prorocentrum cordatum</name>
    <dbReference type="NCBI Taxonomy" id="2364126"/>
    <lineage>
        <taxon>Eukaryota</taxon>
        <taxon>Sar</taxon>
        <taxon>Alveolata</taxon>
        <taxon>Dinophyceae</taxon>
        <taxon>Prorocentrales</taxon>
        <taxon>Prorocentraceae</taxon>
        <taxon>Prorocentrum</taxon>
    </lineage>
</organism>